<organism evidence="1 2">
    <name type="scientific">Macrostomum lignano</name>
    <dbReference type="NCBI Taxonomy" id="282301"/>
    <lineage>
        <taxon>Eukaryota</taxon>
        <taxon>Metazoa</taxon>
        <taxon>Spiralia</taxon>
        <taxon>Lophotrochozoa</taxon>
        <taxon>Platyhelminthes</taxon>
        <taxon>Rhabditophora</taxon>
        <taxon>Macrostomorpha</taxon>
        <taxon>Macrostomida</taxon>
        <taxon>Macrostomidae</taxon>
        <taxon>Macrostomum</taxon>
    </lineage>
</organism>
<name>A0A1I8GUX1_9PLAT</name>
<dbReference type="AlphaFoldDB" id="A0A1I8GUX1"/>
<dbReference type="WBParaSite" id="maker-uti_cns_0003243-snap-gene-0.4-mRNA-1">
    <property type="protein sequence ID" value="maker-uti_cns_0003243-snap-gene-0.4-mRNA-1"/>
    <property type="gene ID" value="maker-uti_cns_0003243-snap-gene-0.4"/>
</dbReference>
<protein>
    <submittedName>
        <fullName evidence="2">CUB domain-containing protein</fullName>
    </submittedName>
</protein>
<keyword evidence="1" id="KW-1185">Reference proteome</keyword>
<proteinExistence type="predicted"/>
<sequence>ERRAKQYPFLKPLNLSKQARVGVVRCSASKTFSVHFNSTSGVCSRERFNSTAVSDLAVKGNLTADTQCTALQADPEGRAGLHSCSCRVKMLSLLSFSETPSFGSESGKMFRSGPIMVQRAGQDSDFAAAAAAKRKHMCSKQLLAFLLLIAVSQTPIRGTLAERHQCHSSGHLLQLRDGETETLDTRNRDQSELTASQTCLWEVKPPANLIEPGNFILKIARKRGGSEAAMPDGNPPSCDWSLTVELTGNSQLLTVRFSTGDFELSASCGRIELTIAVAKKGFCGRHMLLHRGRCLFISDLELRLSDLSGTGVELAAISGTEQLHELMRDRTSPSHHR</sequence>
<accession>A0A1I8GUX1</accession>
<dbReference type="Proteomes" id="UP000095280">
    <property type="component" value="Unplaced"/>
</dbReference>
<evidence type="ECO:0000313" key="1">
    <source>
        <dbReference type="Proteomes" id="UP000095280"/>
    </source>
</evidence>
<evidence type="ECO:0000313" key="2">
    <source>
        <dbReference type="WBParaSite" id="maker-uti_cns_0003243-snap-gene-0.4-mRNA-1"/>
    </source>
</evidence>
<reference evidence="2" key="1">
    <citation type="submission" date="2016-11" db="UniProtKB">
        <authorList>
            <consortium name="WormBaseParasite"/>
        </authorList>
    </citation>
    <scope>IDENTIFICATION</scope>
</reference>